<reference evidence="2" key="1">
    <citation type="submission" date="2024-02" db="UniProtKB">
        <authorList>
            <consortium name="WormBaseParasite"/>
        </authorList>
    </citation>
    <scope>IDENTIFICATION</scope>
</reference>
<accession>A0AAF3ETM3</accession>
<dbReference type="WBParaSite" id="MBELARI_LOCUS1751">
    <property type="protein sequence ID" value="MBELARI_LOCUS1751"/>
    <property type="gene ID" value="MBELARI_LOCUS1751"/>
</dbReference>
<evidence type="ECO:0000313" key="2">
    <source>
        <dbReference type="WBParaSite" id="MBELARI_LOCUS1751"/>
    </source>
</evidence>
<proteinExistence type="predicted"/>
<protein>
    <submittedName>
        <fullName evidence="2">Uncharacterized protein</fullName>
    </submittedName>
</protein>
<keyword evidence="1" id="KW-1185">Reference proteome</keyword>
<dbReference type="AlphaFoldDB" id="A0AAF3ETM3"/>
<dbReference type="Proteomes" id="UP000887575">
    <property type="component" value="Unassembled WGS sequence"/>
</dbReference>
<sequence>MSGEPQWTFYEDITDTLSRDFLEGEDLQLQVHQAKWNGRLLSFELRNFSKNEVEVEFKKREPTMIYINRRDSENRYSRRVAAGESEPFMFNLDWDLLQETIKDWATQVELFPHVDLHFYWKDAQDETIFMKYRCLRFDLKEWNETRLPTRNSSNRHWIPSFTKQRPLLGGRDLMRPLLCDNDEESNLTERYYTLCSKMSPKKK</sequence>
<organism evidence="1 2">
    <name type="scientific">Mesorhabditis belari</name>
    <dbReference type="NCBI Taxonomy" id="2138241"/>
    <lineage>
        <taxon>Eukaryota</taxon>
        <taxon>Metazoa</taxon>
        <taxon>Ecdysozoa</taxon>
        <taxon>Nematoda</taxon>
        <taxon>Chromadorea</taxon>
        <taxon>Rhabditida</taxon>
        <taxon>Rhabditina</taxon>
        <taxon>Rhabditomorpha</taxon>
        <taxon>Rhabditoidea</taxon>
        <taxon>Rhabditidae</taxon>
        <taxon>Mesorhabditinae</taxon>
        <taxon>Mesorhabditis</taxon>
    </lineage>
</organism>
<evidence type="ECO:0000313" key="1">
    <source>
        <dbReference type="Proteomes" id="UP000887575"/>
    </source>
</evidence>
<name>A0AAF3ETM3_9BILA</name>